<keyword evidence="3" id="KW-1185">Reference proteome</keyword>
<proteinExistence type="predicted"/>
<gene>
    <name evidence="2" type="ORF">EYF80_060518</name>
</gene>
<evidence type="ECO:0000313" key="3">
    <source>
        <dbReference type="Proteomes" id="UP000314294"/>
    </source>
</evidence>
<evidence type="ECO:0000256" key="1">
    <source>
        <dbReference type="SAM" id="MobiDB-lite"/>
    </source>
</evidence>
<sequence length="69" mass="7727">MTLSSRVAPDRDDEEKLPEPEVGSSYVKPAQTKGCTSKSIRDTQISQGSVFWTESDDESLRVGRLHTTW</sequence>
<protein>
    <submittedName>
        <fullName evidence="2">Uncharacterized protein</fullName>
    </submittedName>
</protein>
<feature type="region of interest" description="Disordered" evidence="1">
    <location>
        <begin position="1"/>
        <end position="40"/>
    </location>
</feature>
<accession>A0A4Z2EKK1</accession>
<organism evidence="2 3">
    <name type="scientific">Liparis tanakae</name>
    <name type="common">Tanaka's snailfish</name>
    <dbReference type="NCBI Taxonomy" id="230148"/>
    <lineage>
        <taxon>Eukaryota</taxon>
        <taxon>Metazoa</taxon>
        <taxon>Chordata</taxon>
        <taxon>Craniata</taxon>
        <taxon>Vertebrata</taxon>
        <taxon>Euteleostomi</taxon>
        <taxon>Actinopterygii</taxon>
        <taxon>Neopterygii</taxon>
        <taxon>Teleostei</taxon>
        <taxon>Neoteleostei</taxon>
        <taxon>Acanthomorphata</taxon>
        <taxon>Eupercaria</taxon>
        <taxon>Perciformes</taxon>
        <taxon>Cottioidei</taxon>
        <taxon>Cottales</taxon>
        <taxon>Liparidae</taxon>
        <taxon>Liparis</taxon>
    </lineage>
</organism>
<dbReference type="Proteomes" id="UP000314294">
    <property type="component" value="Unassembled WGS sequence"/>
</dbReference>
<comment type="caution">
    <text evidence="2">The sequence shown here is derived from an EMBL/GenBank/DDBJ whole genome shotgun (WGS) entry which is preliminary data.</text>
</comment>
<dbReference type="EMBL" id="SRLO01005768">
    <property type="protein sequence ID" value="TNN29333.1"/>
    <property type="molecule type" value="Genomic_DNA"/>
</dbReference>
<reference evidence="2 3" key="1">
    <citation type="submission" date="2019-03" db="EMBL/GenBank/DDBJ databases">
        <title>First draft genome of Liparis tanakae, snailfish: a comprehensive survey of snailfish specific genes.</title>
        <authorList>
            <person name="Kim W."/>
            <person name="Song I."/>
            <person name="Jeong J.-H."/>
            <person name="Kim D."/>
            <person name="Kim S."/>
            <person name="Ryu S."/>
            <person name="Song J.Y."/>
            <person name="Lee S.K."/>
        </authorList>
    </citation>
    <scope>NUCLEOTIDE SEQUENCE [LARGE SCALE GENOMIC DNA]</scope>
    <source>
        <tissue evidence="2">Muscle</tissue>
    </source>
</reference>
<name>A0A4Z2EKK1_9TELE</name>
<evidence type="ECO:0000313" key="2">
    <source>
        <dbReference type="EMBL" id="TNN29333.1"/>
    </source>
</evidence>
<dbReference type="AlphaFoldDB" id="A0A4Z2EKK1"/>